<dbReference type="Pfam" id="PF07452">
    <property type="entry name" value="CHRD"/>
    <property type="match status" value="1"/>
</dbReference>
<gene>
    <name evidence="2" type="ORF">C6570_08150</name>
</gene>
<evidence type="ECO:0000259" key="1">
    <source>
        <dbReference type="PROSITE" id="PS50933"/>
    </source>
</evidence>
<evidence type="ECO:0000313" key="2">
    <source>
        <dbReference type="EMBL" id="AVO34211.1"/>
    </source>
</evidence>
<dbReference type="PROSITE" id="PS50933">
    <property type="entry name" value="CHRD"/>
    <property type="match status" value="1"/>
</dbReference>
<organism evidence="2 3">
    <name type="scientific">Ottowia oryzae</name>
    <dbReference type="NCBI Taxonomy" id="2109914"/>
    <lineage>
        <taxon>Bacteria</taxon>
        <taxon>Pseudomonadati</taxon>
        <taxon>Pseudomonadota</taxon>
        <taxon>Betaproteobacteria</taxon>
        <taxon>Burkholderiales</taxon>
        <taxon>Comamonadaceae</taxon>
        <taxon>Ottowia</taxon>
    </lineage>
</organism>
<dbReference type="AlphaFoldDB" id="A0A2S0MEL6"/>
<dbReference type="OrthoDB" id="571052at2"/>
<dbReference type="Proteomes" id="UP000239709">
    <property type="component" value="Chromosome"/>
</dbReference>
<proteinExistence type="predicted"/>
<evidence type="ECO:0000313" key="3">
    <source>
        <dbReference type="Proteomes" id="UP000239709"/>
    </source>
</evidence>
<feature type="domain" description="CHRD" evidence="1">
    <location>
        <begin position="71"/>
        <end position="190"/>
    </location>
</feature>
<protein>
    <submittedName>
        <fullName evidence="2">CHRD domain-containing protein</fullName>
    </submittedName>
</protein>
<sequence length="190" mass="20068">MVAPMPATVSSPSTFCRPIAELGSRRDSLSRLGQVGLSLALAALTAACSSPSVRPAPPVATTPQAPARQPELAAFRAVLRAQDAVPRTDSAGQGELVAVLNRKTGLLQWKLNFTQLSGPVRRASFHSPGMSGEVAAPVVSLGRAVLSPSEGRATLTPKQRADLLNGQWYVNLITARYPDGEIRGQLIEQH</sequence>
<reference evidence="2 3" key="1">
    <citation type="submission" date="2018-03" db="EMBL/GenBank/DDBJ databases">
        <title>Genome sequencing of Ottowia sp.</title>
        <authorList>
            <person name="Kim S.-J."/>
            <person name="Heo J."/>
            <person name="Kwon S.-W."/>
        </authorList>
    </citation>
    <scope>NUCLEOTIDE SEQUENCE [LARGE SCALE GENOMIC DNA]</scope>
    <source>
        <strain evidence="2 3">KADR8-3</strain>
    </source>
</reference>
<name>A0A2S0MEL6_9BURK</name>
<dbReference type="SMART" id="SM00754">
    <property type="entry name" value="CHRD"/>
    <property type="match status" value="1"/>
</dbReference>
<accession>A0A2S0MEL6</accession>
<dbReference type="EMBL" id="CP027666">
    <property type="protein sequence ID" value="AVO34211.1"/>
    <property type="molecule type" value="Genomic_DNA"/>
</dbReference>
<keyword evidence="3" id="KW-1185">Reference proteome</keyword>
<dbReference type="InterPro" id="IPR010895">
    <property type="entry name" value="CHRD"/>
</dbReference>
<dbReference type="KEGG" id="otk:C6570_08150"/>